<keyword evidence="4" id="KW-1185">Reference proteome</keyword>
<dbReference type="EnsemblPlants" id="Pp3c21_2499V3.1">
    <property type="protein sequence ID" value="PAC:32915975.CDS.1"/>
    <property type="gene ID" value="Pp3c21_2499"/>
</dbReference>
<dbReference type="EMBL" id="ABEU02000021">
    <property type="protein sequence ID" value="PNR31522.1"/>
    <property type="molecule type" value="Genomic_DNA"/>
</dbReference>
<organism evidence="2">
    <name type="scientific">Physcomitrium patens</name>
    <name type="common">Spreading-leaved earth moss</name>
    <name type="synonym">Physcomitrella patens</name>
    <dbReference type="NCBI Taxonomy" id="3218"/>
    <lineage>
        <taxon>Eukaryota</taxon>
        <taxon>Viridiplantae</taxon>
        <taxon>Streptophyta</taxon>
        <taxon>Embryophyta</taxon>
        <taxon>Bryophyta</taxon>
        <taxon>Bryophytina</taxon>
        <taxon>Bryopsida</taxon>
        <taxon>Funariidae</taxon>
        <taxon>Funariales</taxon>
        <taxon>Funariaceae</taxon>
        <taxon>Physcomitrium</taxon>
    </lineage>
</organism>
<evidence type="ECO:0000313" key="4">
    <source>
        <dbReference type="Proteomes" id="UP000006727"/>
    </source>
</evidence>
<name>A0A2K1IQG6_PHYPA</name>
<reference evidence="3" key="3">
    <citation type="submission" date="2020-12" db="UniProtKB">
        <authorList>
            <consortium name="EnsemblPlants"/>
        </authorList>
    </citation>
    <scope>IDENTIFICATION</scope>
</reference>
<evidence type="ECO:0000313" key="3">
    <source>
        <dbReference type="EnsemblPlants" id="PAC:32915975.CDS.1"/>
    </source>
</evidence>
<sequence length="57" mass="6365">MPSRNQWVRSGVDEYGSETSNTWNECATARDNGSMGPKVVKRHYVVLGGQLHGVFVR</sequence>
<protein>
    <submittedName>
        <fullName evidence="2 3">Uncharacterized protein</fullName>
    </submittedName>
</protein>
<dbReference type="AlphaFoldDB" id="A0A2K1IQG6"/>
<dbReference type="Gramene" id="Pp3c21_2499V3.1">
    <property type="protein sequence ID" value="PAC:32915975.CDS.1"/>
    <property type="gene ID" value="Pp3c21_2499"/>
</dbReference>
<evidence type="ECO:0000313" key="1">
    <source>
        <dbReference type="EMBL" id="PNR26125.1"/>
    </source>
</evidence>
<reference evidence="2 4" key="2">
    <citation type="journal article" date="2018" name="Plant J.">
        <title>The Physcomitrella patens chromosome-scale assembly reveals moss genome structure and evolution.</title>
        <authorList>
            <person name="Lang D."/>
            <person name="Ullrich K.K."/>
            <person name="Murat F."/>
            <person name="Fuchs J."/>
            <person name="Jenkins J."/>
            <person name="Haas F.B."/>
            <person name="Piednoel M."/>
            <person name="Gundlach H."/>
            <person name="Van Bel M."/>
            <person name="Meyberg R."/>
            <person name="Vives C."/>
            <person name="Morata J."/>
            <person name="Symeonidi A."/>
            <person name="Hiss M."/>
            <person name="Muchero W."/>
            <person name="Kamisugi Y."/>
            <person name="Saleh O."/>
            <person name="Blanc G."/>
            <person name="Decker E.L."/>
            <person name="van Gessel N."/>
            <person name="Grimwood J."/>
            <person name="Hayes R.D."/>
            <person name="Graham S.W."/>
            <person name="Gunter L.E."/>
            <person name="McDaniel S.F."/>
            <person name="Hoernstein S.N.W."/>
            <person name="Larsson A."/>
            <person name="Li F.W."/>
            <person name="Perroud P.F."/>
            <person name="Phillips J."/>
            <person name="Ranjan P."/>
            <person name="Rokshar D.S."/>
            <person name="Rothfels C.J."/>
            <person name="Schneider L."/>
            <person name="Shu S."/>
            <person name="Stevenson D.W."/>
            <person name="Thummler F."/>
            <person name="Tillich M."/>
            <person name="Villarreal Aguilar J.C."/>
            <person name="Widiez T."/>
            <person name="Wong G.K."/>
            <person name="Wymore A."/>
            <person name="Zhang Y."/>
            <person name="Zimmer A.D."/>
            <person name="Quatrano R.S."/>
            <person name="Mayer K.F.X."/>
            <person name="Goodstein D."/>
            <person name="Casacuberta J.M."/>
            <person name="Vandepoele K."/>
            <person name="Reski R."/>
            <person name="Cuming A.C."/>
            <person name="Tuskan G.A."/>
            <person name="Maumus F."/>
            <person name="Salse J."/>
            <person name="Schmutz J."/>
            <person name="Rensing S.A."/>
        </authorList>
    </citation>
    <scope>NUCLEOTIDE SEQUENCE [LARGE SCALE GENOMIC DNA]</scope>
    <source>
        <strain evidence="3 4">cv. Gransden 2004</strain>
    </source>
</reference>
<proteinExistence type="predicted"/>
<evidence type="ECO:0000313" key="2">
    <source>
        <dbReference type="EMBL" id="PNR31522.1"/>
    </source>
</evidence>
<dbReference type="Proteomes" id="UP000006727">
    <property type="component" value="Chromosome 21"/>
</dbReference>
<gene>
    <name evidence="2" type="ORF">PHYPA_025643</name>
    <name evidence="1" type="ORF">PHYPA_031108</name>
</gene>
<dbReference type="EMBL" id="ABEU02000032">
    <property type="protein sequence ID" value="PNR26125.1"/>
    <property type="molecule type" value="Genomic_DNA"/>
</dbReference>
<dbReference type="InParanoid" id="A0A2K1IQG6"/>
<accession>A0A2K1IQG6</accession>
<reference evidence="2 4" key="1">
    <citation type="journal article" date="2008" name="Science">
        <title>The Physcomitrella genome reveals evolutionary insights into the conquest of land by plants.</title>
        <authorList>
            <person name="Rensing S."/>
            <person name="Lang D."/>
            <person name="Zimmer A."/>
            <person name="Terry A."/>
            <person name="Salamov A."/>
            <person name="Shapiro H."/>
            <person name="Nishiyama T."/>
            <person name="Perroud P.-F."/>
            <person name="Lindquist E."/>
            <person name="Kamisugi Y."/>
            <person name="Tanahashi T."/>
            <person name="Sakakibara K."/>
            <person name="Fujita T."/>
            <person name="Oishi K."/>
            <person name="Shin-I T."/>
            <person name="Kuroki Y."/>
            <person name="Toyoda A."/>
            <person name="Suzuki Y."/>
            <person name="Hashimoto A."/>
            <person name="Yamaguchi K."/>
            <person name="Sugano A."/>
            <person name="Kohara Y."/>
            <person name="Fujiyama A."/>
            <person name="Anterola A."/>
            <person name="Aoki S."/>
            <person name="Ashton N."/>
            <person name="Barbazuk W.B."/>
            <person name="Barker E."/>
            <person name="Bennetzen J."/>
            <person name="Bezanilla M."/>
            <person name="Blankenship R."/>
            <person name="Cho S.H."/>
            <person name="Dutcher S."/>
            <person name="Estelle M."/>
            <person name="Fawcett J.A."/>
            <person name="Gundlach H."/>
            <person name="Hanada K."/>
            <person name="Heyl A."/>
            <person name="Hicks K.A."/>
            <person name="Hugh J."/>
            <person name="Lohr M."/>
            <person name="Mayer K."/>
            <person name="Melkozernov A."/>
            <person name="Murata T."/>
            <person name="Nelson D."/>
            <person name="Pils B."/>
            <person name="Prigge M."/>
            <person name="Reiss B."/>
            <person name="Renner T."/>
            <person name="Rombauts S."/>
            <person name="Rushton P."/>
            <person name="Sanderfoot A."/>
            <person name="Schween G."/>
            <person name="Shiu S.-H."/>
            <person name="Stueber K."/>
            <person name="Theodoulou F.L."/>
            <person name="Tu H."/>
            <person name="Van de Peer Y."/>
            <person name="Verrier P.J."/>
            <person name="Waters E."/>
            <person name="Wood A."/>
            <person name="Yang L."/>
            <person name="Cove D."/>
            <person name="Cuming A."/>
            <person name="Hasebe M."/>
            <person name="Lucas S."/>
            <person name="Mishler D.B."/>
            <person name="Reski R."/>
            <person name="Grigoriev I."/>
            <person name="Quatrano R.S."/>
            <person name="Boore J.L."/>
        </authorList>
    </citation>
    <scope>NUCLEOTIDE SEQUENCE [LARGE SCALE GENOMIC DNA]</scope>
    <source>
        <strain evidence="3 4">cv. Gransden 2004</strain>
    </source>
</reference>